<accession>S9VTW8</accession>
<sequence>MAFRRPVLKRRRLDKKTRVWLSISRKGDNPNARKRYRFARRPNRKPQATVSFARKESKNFPTFDYRTKITLAKSRKLDRHPLSMVFNDFVDYGSALRSPLPSTLRRFAVFPRYRTLLCLLRSFWDPLASNILSTYFRDYARKYREKHPIISIKQQAEISKELREWIKLVERSNKGDQRYIFEILARAYSQSGPLRQRRIQYLQNSGPPAPHEKDLSSKIDSSQLPYISPLLQIVFQKNQEQDVISKTPATIFQTHLQELSHQPRNAVNACQRSFKQVLPRIALPLLPHEHAHLHQLLFDAWTQNPSLVFTVKERGAFTEEYRGVFFTFWLPFAIFPTTQAELLIQWFAGKV</sequence>
<dbReference type="HOGENOM" id="CLU_790252_0_0_1"/>
<dbReference type="RefSeq" id="XP_013025552.1">
    <property type="nucleotide sequence ID" value="XM_013170098.1"/>
</dbReference>
<dbReference type="AlphaFoldDB" id="S9VTW8"/>
<gene>
    <name evidence="2" type="ORF">SPOG_01410</name>
</gene>
<dbReference type="Pfam" id="PF20263">
    <property type="entry name" value="LYRM2-like"/>
    <property type="match status" value="1"/>
</dbReference>
<dbReference type="Proteomes" id="UP000015464">
    <property type="component" value="Unassembled WGS sequence"/>
</dbReference>
<evidence type="ECO:0000313" key="2">
    <source>
        <dbReference type="EMBL" id="EPY49525.1"/>
    </source>
</evidence>
<dbReference type="GO" id="GO:0005739">
    <property type="term" value="C:mitochondrion"/>
    <property type="evidence" value="ECO:0007669"/>
    <property type="project" value="EnsemblFungi"/>
</dbReference>
<dbReference type="EMBL" id="KE546995">
    <property type="protein sequence ID" value="EPY49525.1"/>
    <property type="molecule type" value="Genomic_DNA"/>
</dbReference>
<feature type="domain" description="LYR motif-containing protein Cup1-like N-terminal" evidence="1">
    <location>
        <begin position="113"/>
        <end position="198"/>
    </location>
</feature>
<dbReference type="OrthoDB" id="5353529at2759"/>
<dbReference type="eggNOG" id="ENOG502S9TZ">
    <property type="taxonomic scope" value="Eukaryota"/>
</dbReference>
<evidence type="ECO:0000313" key="3">
    <source>
        <dbReference type="Proteomes" id="UP000015464"/>
    </source>
</evidence>
<organism evidence="2 3">
    <name type="scientific">Schizosaccharomyces cryophilus (strain OY26 / ATCC MYA-4695 / CBS 11777 / NBRC 106824 / NRRL Y48691)</name>
    <name type="common">Fission yeast</name>
    <dbReference type="NCBI Taxonomy" id="653667"/>
    <lineage>
        <taxon>Eukaryota</taxon>
        <taxon>Fungi</taxon>
        <taxon>Dikarya</taxon>
        <taxon>Ascomycota</taxon>
        <taxon>Taphrinomycotina</taxon>
        <taxon>Schizosaccharomycetes</taxon>
        <taxon>Schizosaccharomycetales</taxon>
        <taxon>Schizosaccharomycetaceae</taxon>
        <taxon>Schizosaccharomyces</taxon>
    </lineage>
</organism>
<proteinExistence type="predicted"/>
<dbReference type="STRING" id="653667.S9VTW8"/>
<dbReference type="InterPro" id="IPR046896">
    <property type="entry name" value="Cup1-like_N"/>
</dbReference>
<protein>
    <submittedName>
        <fullName evidence="2">Fungal protein</fullName>
    </submittedName>
</protein>
<keyword evidence="3" id="KW-1185">Reference proteome</keyword>
<dbReference type="OMA" id="RINLCIA"/>
<dbReference type="GeneID" id="25035739"/>
<reference evidence="2 3" key="1">
    <citation type="journal article" date="2011" name="Science">
        <title>Comparative functional genomics of the fission yeasts.</title>
        <authorList>
            <person name="Rhind N."/>
            <person name="Chen Z."/>
            <person name="Yassour M."/>
            <person name="Thompson D.A."/>
            <person name="Haas B.J."/>
            <person name="Habib N."/>
            <person name="Wapinski I."/>
            <person name="Roy S."/>
            <person name="Lin M.F."/>
            <person name="Heiman D.I."/>
            <person name="Young S.K."/>
            <person name="Furuya K."/>
            <person name="Guo Y."/>
            <person name="Pidoux A."/>
            <person name="Chen H.M."/>
            <person name="Robbertse B."/>
            <person name="Goldberg J.M."/>
            <person name="Aoki K."/>
            <person name="Bayne E.H."/>
            <person name="Berlin A.M."/>
            <person name="Desjardins C.A."/>
            <person name="Dobbs E."/>
            <person name="Dukaj L."/>
            <person name="Fan L."/>
            <person name="FitzGerald M.G."/>
            <person name="French C."/>
            <person name="Gujja S."/>
            <person name="Hansen K."/>
            <person name="Keifenheim D."/>
            <person name="Levin J.Z."/>
            <person name="Mosher R.A."/>
            <person name="Mueller C.A."/>
            <person name="Pfiffner J."/>
            <person name="Priest M."/>
            <person name="Russ C."/>
            <person name="Smialowska A."/>
            <person name="Swoboda P."/>
            <person name="Sykes S.M."/>
            <person name="Vaughn M."/>
            <person name="Vengrova S."/>
            <person name="Yoder R."/>
            <person name="Zeng Q."/>
            <person name="Allshire R."/>
            <person name="Baulcombe D."/>
            <person name="Birren B.W."/>
            <person name="Brown W."/>
            <person name="Ekwall K."/>
            <person name="Kellis M."/>
            <person name="Leatherwood J."/>
            <person name="Levin H."/>
            <person name="Margalit H."/>
            <person name="Martienssen R."/>
            <person name="Nieduszynski C.A."/>
            <person name="Spatafora J.W."/>
            <person name="Friedman N."/>
            <person name="Dalgaard J.Z."/>
            <person name="Baumann P."/>
            <person name="Niki H."/>
            <person name="Regev A."/>
            <person name="Nusbaum C."/>
        </authorList>
    </citation>
    <scope>NUCLEOTIDE SEQUENCE [LARGE SCALE GENOMIC DNA]</scope>
    <source>
        <strain evidence="3">OY26 / ATCC MYA-4695 / CBS 11777 / NBRC 106824 / NRRL Y48691</strain>
    </source>
</reference>
<name>S9VTW8_SCHCR</name>
<evidence type="ECO:0000259" key="1">
    <source>
        <dbReference type="Pfam" id="PF20263"/>
    </source>
</evidence>